<keyword evidence="3" id="KW-1185">Reference proteome</keyword>
<name>A0ABX1VAB2_9PLAN</name>
<accession>A0ABX1VAB2</accession>
<gene>
    <name evidence="2" type="ORF">LzC2_09470</name>
</gene>
<dbReference type="EMBL" id="WTPX01000019">
    <property type="protein sequence ID" value="NNJ24885.1"/>
    <property type="molecule type" value="Genomic_DNA"/>
</dbReference>
<proteinExistence type="predicted"/>
<dbReference type="Proteomes" id="UP000609651">
    <property type="component" value="Unassembled WGS sequence"/>
</dbReference>
<comment type="caution">
    <text evidence="2">The sequence shown here is derived from an EMBL/GenBank/DDBJ whole genome shotgun (WGS) entry which is preliminary data.</text>
</comment>
<sequence length="45" mass="4809">MRYVADTIDADSALDRDPNETGCPARPGVWQSILTRAGGEVAGEF</sequence>
<reference evidence="2 3" key="1">
    <citation type="journal article" date="2020" name="Syst. Appl. Microbiol.">
        <title>Alienimonas chondri sp. nov., a novel planctomycete isolated from the biofilm of the red alga Chondrus crispus.</title>
        <authorList>
            <person name="Vitorino I."/>
            <person name="Albuquerque L."/>
            <person name="Wiegand S."/>
            <person name="Kallscheuer N."/>
            <person name="da Costa M.S."/>
            <person name="Lobo-da-Cunha A."/>
            <person name="Jogler C."/>
            <person name="Lage O.M."/>
        </authorList>
    </citation>
    <scope>NUCLEOTIDE SEQUENCE [LARGE SCALE GENOMIC DNA]</scope>
    <source>
        <strain evidence="2 3">LzC2</strain>
    </source>
</reference>
<evidence type="ECO:0000256" key="1">
    <source>
        <dbReference type="SAM" id="MobiDB-lite"/>
    </source>
</evidence>
<evidence type="ECO:0000313" key="3">
    <source>
        <dbReference type="Proteomes" id="UP000609651"/>
    </source>
</evidence>
<feature type="region of interest" description="Disordered" evidence="1">
    <location>
        <begin position="1"/>
        <end position="27"/>
    </location>
</feature>
<evidence type="ECO:0000313" key="2">
    <source>
        <dbReference type="EMBL" id="NNJ24885.1"/>
    </source>
</evidence>
<organism evidence="2 3">
    <name type="scientific">Alienimonas chondri</name>
    <dbReference type="NCBI Taxonomy" id="2681879"/>
    <lineage>
        <taxon>Bacteria</taxon>
        <taxon>Pseudomonadati</taxon>
        <taxon>Planctomycetota</taxon>
        <taxon>Planctomycetia</taxon>
        <taxon>Planctomycetales</taxon>
        <taxon>Planctomycetaceae</taxon>
        <taxon>Alienimonas</taxon>
    </lineage>
</organism>
<protein>
    <submittedName>
        <fullName evidence="2">Uncharacterized protein</fullName>
    </submittedName>
</protein>